<proteinExistence type="predicted"/>
<evidence type="ECO:0000313" key="3">
    <source>
        <dbReference type="Proteomes" id="UP000030645"/>
    </source>
</evidence>
<gene>
    <name evidence="2" type="ORF">L484_000406</name>
</gene>
<dbReference type="Proteomes" id="UP000030645">
    <property type="component" value="Unassembled WGS sequence"/>
</dbReference>
<organism evidence="2 3">
    <name type="scientific">Morus notabilis</name>
    <dbReference type="NCBI Taxonomy" id="981085"/>
    <lineage>
        <taxon>Eukaryota</taxon>
        <taxon>Viridiplantae</taxon>
        <taxon>Streptophyta</taxon>
        <taxon>Embryophyta</taxon>
        <taxon>Tracheophyta</taxon>
        <taxon>Spermatophyta</taxon>
        <taxon>Magnoliopsida</taxon>
        <taxon>eudicotyledons</taxon>
        <taxon>Gunneridae</taxon>
        <taxon>Pentapetalae</taxon>
        <taxon>rosids</taxon>
        <taxon>fabids</taxon>
        <taxon>Rosales</taxon>
        <taxon>Moraceae</taxon>
        <taxon>Moreae</taxon>
        <taxon>Morus</taxon>
    </lineage>
</organism>
<evidence type="ECO:0000313" key="2">
    <source>
        <dbReference type="EMBL" id="EXC54310.1"/>
    </source>
</evidence>
<evidence type="ECO:0000256" key="1">
    <source>
        <dbReference type="SAM" id="MobiDB-lite"/>
    </source>
</evidence>
<sequence length="59" mass="6863">MCIHAKDQNERQKVSKRTEEKTRRKNSMSAWQKVVDPNMEKGTKLDTSVEDKTNLLVNS</sequence>
<keyword evidence="3" id="KW-1185">Reference proteome</keyword>
<feature type="region of interest" description="Disordered" evidence="1">
    <location>
        <begin position="1"/>
        <end position="30"/>
    </location>
</feature>
<accession>W9T2R2</accession>
<reference evidence="3" key="1">
    <citation type="submission" date="2013-01" db="EMBL/GenBank/DDBJ databases">
        <title>Draft Genome Sequence of a Mulberry Tree, Morus notabilis C.K. Schneid.</title>
        <authorList>
            <person name="He N."/>
            <person name="Zhao S."/>
        </authorList>
    </citation>
    <scope>NUCLEOTIDE SEQUENCE</scope>
</reference>
<protein>
    <submittedName>
        <fullName evidence="2">Uncharacterized protein</fullName>
    </submittedName>
</protein>
<name>W9T2R2_9ROSA</name>
<dbReference type="AlphaFoldDB" id="W9T2R2"/>
<feature type="compositionally biased region" description="Basic and acidic residues" evidence="1">
    <location>
        <begin position="1"/>
        <end position="22"/>
    </location>
</feature>
<dbReference type="EMBL" id="KE625758">
    <property type="protein sequence ID" value="EXC54310.1"/>
    <property type="molecule type" value="Genomic_DNA"/>
</dbReference>